<dbReference type="AlphaFoldDB" id="A0AA41U3U1"/>
<evidence type="ECO:0000259" key="2">
    <source>
        <dbReference type="Pfam" id="PF07859"/>
    </source>
</evidence>
<dbReference type="Gene3D" id="3.40.50.1820">
    <property type="entry name" value="alpha/beta hydrolase"/>
    <property type="match status" value="1"/>
</dbReference>
<dbReference type="PANTHER" id="PTHR48081:SF8">
    <property type="entry name" value="ALPHA_BETA HYDROLASE FOLD-3 DOMAIN-CONTAINING PROTEIN-RELATED"/>
    <property type="match status" value="1"/>
</dbReference>
<dbReference type="GO" id="GO:0016787">
    <property type="term" value="F:hydrolase activity"/>
    <property type="evidence" value="ECO:0007669"/>
    <property type="project" value="UniProtKB-KW"/>
</dbReference>
<sequence length="320" mass="34719">MPVVPQIQSILDALAGAPPQPEGLPLEERRAAAHKGLESAILAFGEPAPDDVERRDVAITVKIPDHGTIPARVYTPSTPKPRGGRPAHVYFHGGAWWLGTLDHFDAECANLAKLTDCVVISVDYRLAPEFAYPVPFEDGVAAWVWVQERAFGLGVNPDRVSIGGDSAGGNIAAAVTLALRDRRIPMPVCQVLEVPATDLTMTQPSITENGSGYLLTEKAMREAVELYIGKYGDAKDPFASPLHAETLLGLPPALVMTCEYDPLRDEGEAYAKRLEEAGVPTVAKRWDGLTHGAGMYTALLEEAREYRAFLVDYLRTAHKI</sequence>
<dbReference type="SUPFAM" id="SSF53474">
    <property type="entry name" value="alpha/beta-Hydrolases"/>
    <property type="match status" value="1"/>
</dbReference>
<keyword evidence="1 3" id="KW-0378">Hydrolase</keyword>
<protein>
    <submittedName>
        <fullName evidence="3">Alpha/beta hydrolase</fullName>
    </submittedName>
</protein>
<gene>
    <name evidence="3" type="ORF">LZ495_38525</name>
</gene>
<dbReference type="Proteomes" id="UP001165378">
    <property type="component" value="Unassembled WGS sequence"/>
</dbReference>
<dbReference type="RefSeq" id="WP_235057852.1">
    <property type="nucleotide sequence ID" value="NZ_JAKFHA010000043.1"/>
</dbReference>
<dbReference type="EMBL" id="JAKFHA010000043">
    <property type="protein sequence ID" value="MCF2533083.1"/>
    <property type="molecule type" value="Genomic_DNA"/>
</dbReference>
<dbReference type="InterPro" id="IPR029058">
    <property type="entry name" value="AB_hydrolase_fold"/>
</dbReference>
<reference evidence="3" key="1">
    <citation type="submission" date="2022-01" db="EMBL/GenBank/DDBJ databases">
        <title>Genome-Based Taxonomic Classification of the Phylum Actinobacteria.</title>
        <authorList>
            <person name="Gao Y."/>
        </authorList>
    </citation>
    <scope>NUCLEOTIDE SEQUENCE</scope>
    <source>
        <strain evidence="3">KLBMP 8922</strain>
    </source>
</reference>
<evidence type="ECO:0000313" key="4">
    <source>
        <dbReference type="Proteomes" id="UP001165378"/>
    </source>
</evidence>
<evidence type="ECO:0000313" key="3">
    <source>
        <dbReference type="EMBL" id="MCF2533083.1"/>
    </source>
</evidence>
<comment type="caution">
    <text evidence="3">The sequence shown here is derived from an EMBL/GenBank/DDBJ whole genome shotgun (WGS) entry which is preliminary data.</text>
</comment>
<dbReference type="InterPro" id="IPR013094">
    <property type="entry name" value="AB_hydrolase_3"/>
</dbReference>
<dbReference type="Pfam" id="PF07859">
    <property type="entry name" value="Abhydrolase_3"/>
    <property type="match status" value="1"/>
</dbReference>
<name>A0AA41U3U1_9ACTN</name>
<accession>A0AA41U3U1</accession>
<proteinExistence type="predicted"/>
<dbReference type="PANTHER" id="PTHR48081">
    <property type="entry name" value="AB HYDROLASE SUPERFAMILY PROTEIN C4A8.06C"/>
    <property type="match status" value="1"/>
</dbReference>
<organism evidence="3 4">
    <name type="scientific">Yinghuangia soli</name>
    <dbReference type="NCBI Taxonomy" id="2908204"/>
    <lineage>
        <taxon>Bacteria</taxon>
        <taxon>Bacillati</taxon>
        <taxon>Actinomycetota</taxon>
        <taxon>Actinomycetes</taxon>
        <taxon>Kitasatosporales</taxon>
        <taxon>Streptomycetaceae</taxon>
        <taxon>Yinghuangia</taxon>
    </lineage>
</organism>
<evidence type="ECO:0000256" key="1">
    <source>
        <dbReference type="ARBA" id="ARBA00022801"/>
    </source>
</evidence>
<keyword evidence="4" id="KW-1185">Reference proteome</keyword>
<dbReference type="InterPro" id="IPR050300">
    <property type="entry name" value="GDXG_lipolytic_enzyme"/>
</dbReference>
<feature type="domain" description="Alpha/beta hydrolase fold-3" evidence="2">
    <location>
        <begin position="89"/>
        <end position="292"/>
    </location>
</feature>